<evidence type="ECO:0000256" key="1">
    <source>
        <dbReference type="SAM" id="MobiDB-lite"/>
    </source>
</evidence>
<accession>A0ABD1BKA8</accession>
<feature type="region of interest" description="Disordered" evidence="1">
    <location>
        <begin position="64"/>
        <end position="93"/>
    </location>
</feature>
<keyword evidence="2" id="KW-0812">Transmembrane</keyword>
<evidence type="ECO:0000313" key="5">
    <source>
        <dbReference type="Proteomes" id="UP001558713"/>
    </source>
</evidence>
<keyword evidence="5" id="KW-1185">Reference proteome</keyword>
<reference evidence="4 5" key="1">
    <citation type="submission" date="2024-04" db="EMBL/GenBank/DDBJ databases">
        <title>Genome assembly C_amara_ONT_v2.</title>
        <authorList>
            <person name="Yant L."/>
            <person name="Moore C."/>
            <person name="Slenker M."/>
        </authorList>
    </citation>
    <scope>NUCLEOTIDE SEQUENCE [LARGE SCALE GENOMIC DNA]</scope>
    <source>
        <tissue evidence="4">Leaf</tissue>
    </source>
</reference>
<sequence>MVTPTVEEALSPEDGERRLFTRDRHYAMHGEILMVVLVVIFAVFLLFLVLLPCLKRRYCHQSDLSEDASWSGRLNKHSPVVSKQSISTKPQAK</sequence>
<feature type="compositionally biased region" description="Polar residues" evidence="1">
    <location>
        <begin position="81"/>
        <end position="93"/>
    </location>
</feature>
<dbReference type="AlphaFoldDB" id="A0ABD1BKA8"/>
<evidence type="ECO:0000313" key="3">
    <source>
        <dbReference type="EMBL" id="KAL1197220.1"/>
    </source>
</evidence>
<name>A0ABD1BKA8_CARAN</name>
<evidence type="ECO:0000313" key="4">
    <source>
        <dbReference type="EMBL" id="KAL1217609.1"/>
    </source>
</evidence>
<organism evidence="4 5">
    <name type="scientific">Cardamine amara subsp. amara</name>
    <dbReference type="NCBI Taxonomy" id="228776"/>
    <lineage>
        <taxon>Eukaryota</taxon>
        <taxon>Viridiplantae</taxon>
        <taxon>Streptophyta</taxon>
        <taxon>Embryophyta</taxon>
        <taxon>Tracheophyta</taxon>
        <taxon>Spermatophyta</taxon>
        <taxon>Magnoliopsida</taxon>
        <taxon>eudicotyledons</taxon>
        <taxon>Gunneridae</taxon>
        <taxon>Pentapetalae</taxon>
        <taxon>rosids</taxon>
        <taxon>malvids</taxon>
        <taxon>Brassicales</taxon>
        <taxon>Brassicaceae</taxon>
        <taxon>Cardamineae</taxon>
        <taxon>Cardamine</taxon>
    </lineage>
</organism>
<keyword evidence="2" id="KW-0472">Membrane</keyword>
<dbReference type="EMBL" id="JBANAX010000693">
    <property type="protein sequence ID" value="KAL1197220.1"/>
    <property type="molecule type" value="Genomic_DNA"/>
</dbReference>
<dbReference type="Proteomes" id="UP001558713">
    <property type="component" value="Unassembled WGS sequence"/>
</dbReference>
<gene>
    <name evidence="4" type="ORF">V5N11_004768</name>
    <name evidence="3" type="ORF">V5N11_011369</name>
</gene>
<feature type="transmembrane region" description="Helical" evidence="2">
    <location>
        <begin position="32"/>
        <end position="54"/>
    </location>
</feature>
<dbReference type="EMBL" id="JBANAX010000243">
    <property type="protein sequence ID" value="KAL1217609.1"/>
    <property type="molecule type" value="Genomic_DNA"/>
</dbReference>
<proteinExistence type="predicted"/>
<evidence type="ECO:0000256" key="2">
    <source>
        <dbReference type="SAM" id="Phobius"/>
    </source>
</evidence>
<keyword evidence="2" id="KW-1133">Transmembrane helix</keyword>
<comment type="caution">
    <text evidence="4">The sequence shown here is derived from an EMBL/GenBank/DDBJ whole genome shotgun (WGS) entry which is preliminary data.</text>
</comment>
<protein>
    <submittedName>
        <fullName evidence="4">Uncharacterized protein</fullName>
    </submittedName>
</protein>